<keyword evidence="2" id="KW-1185">Reference proteome</keyword>
<accession>A0ACB9MHL2</accession>
<organism evidence="1 2">
    <name type="scientific">Bauhinia variegata</name>
    <name type="common">Purple orchid tree</name>
    <name type="synonym">Phanera variegata</name>
    <dbReference type="NCBI Taxonomy" id="167791"/>
    <lineage>
        <taxon>Eukaryota</taxon>
        <taxon>Viridiplantae</taxon>
        <taxon>Streptophyta</taxon>
        <taxon>Embryophyta</taxon>
        <taxon>Tracheophyta</taxon>
        <taxon>Spermatophyta</taxon>
        <taxon>Magnoliopsida</taxon>
        <taxon>eudicotyledons</taxon>
        <taxon>Gunneridae</taxon>
        <taxon>Pentapetalae</taxon>
        <taxon>rosids</taxon>
        <taxon>fabids</taxon>
        <taxon>Fabales</taxon>
        <taxon>Fabaceae</taxon>
        <taxon>Cercidoideae</taxon>
        <taxon>Cercideae</taxon>
        <taxon>Bauhiniinae</taxon>
        <taxon>Bauhinia</taxon>
    </lineage>
</organism>
<sequence>MKNEKLLFYFCIFQDEITRPISWHNPISVFSVTRPTTSLQVAASPTLGFGFPCKFWKGFGFRVFLCSIFIHRLVSVRDFPLFPFCCAARKQVWCVLPI</sequence>
<dbReference type="EMBL" id="CM039434">
    <property type="protein sequence ID" value="KAI4323171.1"/>
    <property type="molecule type" value="Genomic_DNA"/>
</dbReference>
<name>A0ACB9MHL2_BAUVA</name>
<dbReference type="Proteomes" id="UP000828941">
    <property type="component" value="Chromosome 9"/>
</dbReference>
<reference evidence="1 2" key="1">
    <citation type="journal article" date="2022" name="DNA Res.">
        <title>Chromosomal-level genome assembly of the orchid tree Bauhinia variegata (Leguminosae; Cercidoideae) supports the allotetraploid origin hypothesis of Bauhinia.</title>
        <authorList>
            <person name="Zhong Y."/>
            <person name="Chen Y."/>
            <person name="Zheng D."/>
            <person name="Pang J."/>
            <person name="Liu Y."/>
            <person name="Luo S."/>
            <person name="Meng S."/>
            <person name="Qian L."/>
            <person name="Wei D."/>
            <person name="Dai S."/>
            <person name="Zhou R."/>
        </authorList>
    </citation>
    <scope>NUCLEOTIDE SEQUENCE [LARGE SCALE GENOMIC DNA]</scope>
    <source>
        <strain evidence="1">BV-YZ2020</strain>
    </source>
</reference>
<evidence type="ECO:0000313" key="2">
    <source>
        <dbReference type="Proteomes" id="UP000828941"/>
    </source>
</evidence>
<gene>
    <name evidence="1" type="ORF">L6164_022799</name>
</gene>
<protein>
    <submittedName>
        <fullName evidence="1">Uncharacterized protein</fullName>
    </submittedName>
</protein>
<comment type="caution">
    <text evidence="1">The sequence shown here is derived from an EMBL/GenBank/DDBJ whole genome shotgun (WGS) entry which is preliminary data.</text>
</comment>
<proteinExistence type="predicted"/>
<evidence type="ECO:0000313" key="1">
    <source>
        <dbReference type="EMBL" id="KAI4323171.1"/>
    </source>
</evidence>